<gene>
    <name evidence="1" type="ORF">SAMN06275492_12433</name>
</gene>
<evidence type="ECO:0000313" key="2">
    <source>
        <dbReference type="Proteomes" id="UP000193355"/>
    </source>
</evidence>
<dbReference type="EMBL" id="FXBB01000024">
    <property type="protein sequence ID" value="SMG38151.1"/>
    <property type="molecule type" value="Genomic_DNA"/>
</dbReference>
<dbReference type="STRING" id="561720.SAMN06275492_12433"/>
<evidence type="ECO:0008006" key="3">
    <source>
        <dbReference type="Google" id="ProtNLM"/>
    </source>
</evidence>
<keyword evidence="2" id="KW-1185">Reference proteome</keyword>
<name>A0A1X7KB95_9BACT</name>
<accession>A0A1X7KB95</accession>
<dbReference type="AlphaFoldDB" id="A0A1X7KB95"/>
<protein>
    <recommendedName>
        <fullName evidence="3">Tfp pilus assembly protein FimT</fullName>
    </recommendedName>
</protein>
<dbReference type="Proteomes" id="UP000193355">
    <property type="component" value="Unassembled WGS sequence"/>
</dbReference>
<sequence length="136" mass="15512">MILSALLGSLFLCLHSEVWRIRCAKDECLRLTQWLTVRYERAIIESRHFSLTVAGGGILTSQISLTWYNPLVSESFVIESCFLARLGNYSLARYNPLYRTLSPGMTLSILKDSKSMPWGKLVLPVKGTPRLEWFGR</sequence>
<evidence type="ECO:0000313" key="1">
    <source>
        <dbReference type="EMBL" id="SMG38151.1"/>
    </source>
</evidence>
<reference evidence="2" key="1">
    <citation type="submission" date="2017-04" db="EMBL/GenBank/DDBJ databases">
        <authorList>
            <person name="Varghese N."/>
            <person name="Submissions S."/>
        </authorList>
    </citation>
    <scope>NUCLEOTIDE SEQUENCE [LARGE SCALE GENOMIC DNA]</scope>
    <source>
        <strain evidence="2">USBA 82</strain>
    </source>
</reference>
<proteinExistence type="predicted"/>
<organism evidence="1 2">
    <name type="scientific">Dethiosulfovibrio salsuginis</name>
    <dbReference type="NCBI Taxonomy" id="561720"/>
    <lineage>
        <taxon>Bacteria</taxon>
        <taxon>Thermotogati</taxon>
        <taxon>Synergistota</taxon>
        <taxon>Synergistia</taxon>
        <taxon>Synergistales</taxon>
        <taxon>Dethiosulfovibrionaceae</taxon>
        <taxon>Dethiosulfovibrio</taxon>
    </lineage>
</organism>